<dbReference type="Proteomes" id="UP000265140">
    <property type="component" value="Chromosome 8"/>
</dbReference>
<gene>
    <name evidence="2" type="primary">RGS1</name>
</gene>
<dbReference type="AlphaFoldDB" id="A0A3P8ZFX8"/>
<dbReference type="PANTHER" id="PTHR10845">
    <property type="entry name" value="REGULATOR OF G PROTEIN SIGNALING"/>
    <property type="match status" value="1"/>
</dbReference>
<dbReference type="GeneTree" id="ENSGT00940000157316"/>
<dbReference type="SUPFAM" id="SSF48097">
    <property type="entry name" value="Regulator of G-protein signaling, RGS"/>
    <property type="match status" value="1"/>
</dbReference>
<name>A0A3P8ZFX8_ESOLU</name>
<feature type="domain" description="RGS" evidence="1">
    <location>
        <begin position="48"/>
        <end position="140"/>
    </location>
</feature>
<accession>A0A3P8ZFX8</accession>
<reference evidence="2" key="4">
    <citation type="submission" date="2025-09" db="UniProtKB">
        <authorList>
            <consortium name="Ensembl"/>
        </authorList>
    </citation>
    <scope>IDENTIFICATION</scope>
</reference>
<reference evidence="2" key="3">
    <citation type="submission" date="2025-08" db="UniProtKB">
        <authorList>
            <consortium name="Ensembl"/>
        </authorList>
    </citation>
    <scope>IDENTIFICATION</scope>
</reference>
<dbReference type="SMART" id="SM00315">
    <property type="entry name" value="RGS"/>
    <property type="match status" value="1"/>
</dbReference>
<proteinExistence type="predicted"/>
<dbReference type="FunFam" id="1.10.167.10:FF:000001">
    <property type="entry name" value="Putative regulator of g-protein signaling 12"/>
    <property type="match status" value="1"/>
</dbReference>
<dbReference type="InterPro" id="IPR036305">
    <property type="entry name" value="RGS_sf"/>
</dbReference>
<dbReference type="InterPro" id="IPR044926">
    <property type="entry name" value="RGS_subdomain_2"/>
</dbReference>
<reference evidence="3" key="1">
    <citation type="journal article" date="2014" name="PLoS ONE">
        <title>The genome and linkage map of the northern pike (Esox lucius): conserved synteny revealed between the salmonid sister group and the Neoteleostei.</title>
        <authorList>
            <person name="Rondeau E.B."/>
            <person name="Minkley D.R."/>
            <person name="Leong J.S."/>
            <person name="Messmer A.M."/>
            <person name="Jantzen J.R."/>
            <person name="von Schalburg K.R."/>
            <person name="Lemon C."/>
            <person name="Bird N.H."/>
            <person name="Koop B.F."/>
        </authorList>
    </citation>
    <scope>NUCLEOTIDE SEQUENCE</scope>
</reference>
<dbReference type="PROSITE" id="PS50132">
    <property type="entry name" value="RGS"/>
    <property type="match status" value="1"/>
</dbReference>
<organism evidence="2 3">
    <name type="scientific">Esox lucius</name>
    <name type="common">Northern pike</name>
    <dbReference type="NCBI Taxonomy" id="8010"/>
    <lineage>
        <taxon>Eukaryota</taxon>
        <taxon>Metazoa</taxon>
        <taxon>Chordata</taxon>
        <taxon>Craniata</taxon>
        <taxon>Vertebrata</taxon>
        <taxon>Euteleostomi</taxon>
        <taxon>Actinopterygii</taxon>
        <taxon>Neopterygii</taxon>
        <taxon>Teleostei</taxon>
        <taxon>Protacanthopterygii</taxon>
        <taxon>Esociformes</taxon>
        <taxon>Esocidae</taxon>
        <taxon>Esox</taxon>
    </lineage>
</organism>
<dbReference type="InterPro" id="IPR016137">
    <property type="entry name" value="RGS"/>
</dbReference>
<dbReference type="PANTHER" id="PTHR10845:SF160">
    <property type="entry name" value="REGULATOR OF G-PROTEIN SIGNALING 21"/>
    <property type="match status" value="1"/>
</dbReference>
<dbReference type="STRING" id="8010.ENSELUP00000027192"/>
<dbReference type="PRINTS" id="PR01301">
    <property type="entry name" value="RGSPROTEIN"/>
</dbReference>
<dbReference type="Bgee" id="ENSELUG00000003335">
    <property type="expression patterns" value="Expressed in spleen and 5 other cell types or tissues"/>
</dbReference>
<dbReference type="Pfam" id="PF00615">
    <property type="entry name" value="RGS"/>
    <property type="match status" value="1"/>
</dbReference>
<evidence type="ECO:0000313" key="3">
    <source>
        <dbReference type="Proteomes" id="UP000265140"/>
    </source>
</evidence>
<dbReference type="Ensembl" id="ENSELUT00000016568.3">
    <property type="protein sequence ID" value="ENSELUP00000027192.2"/>
    <property type="gene ID" value="ENSELUG00000003335.3"/>
</dbReference>
<evidence type="ECO:0000313" key="2">
    <source>
        <dbReference type="Ensembl" id="ENSELUP00000027192.2"/>
    </source>
</evidence>
<protein>
    <recommendedName>
        <fullName evidence="1">RGS domain-containing protein</fullName>
    </recommendedName>
</protein>
<keyword evidence="3" id="KW-1185">Reference proteome</keyword>
<evidence type="ECO:0000259" key="1">
    <source>
        <dbReference type="PROSITE" id="PS50132"/>
    </source>
</evidence>
<dbReference type="Gene3D" id="1.10.167.10">
    <property type="entry name" value="Regulator of G-protein Signalling 4, domain 2"/>
    <property type="match status" value="1"/>
</dbReference>
<dbReference type="InParanoid" id="A0A3P8ZFX8"/>
<sequence length="151" mass="18014">MRVYEFKDMLQNRKHKRVSSIICMEKLAFKKPHSDFSTLIPEGCFAAFRVFLQSEFSEENIEFWLACQEYRKTPSTAERSWKATKIFQDFLHPQAQRSIRIKIRRAMKAPCPCCFDEAVIHMYKLMERDSFPRFLRSDCYPGLRQEAGTPW</sequence>
<reference evidence="2" key="2">
    <citation type="submission" date="2020-02" db="EMBL/GenBank/DDBJ databases">
        <title>Esox lucius (northern pike) genome, fEsoLuc1, primary haplotype.</title>
        <authorList>
            <person name="Myers G."/>
            <person name="Karagic N."/>
            <person name="Meyer A."/>
            <person name="Pippel M."/>
            <person name="Reichard M."/>
            <person name="Winkler S."/>
            <person name="Tracey A."/>
            <person name="Sims Y."/>
            <person name="Howe K."/>
            <person name="Rhie A."/>
            <person name="Formenti G."/>
            <person name="Durbin R."/>
            <person name="Fedrigo O."/>
            <person name="Jarvis E.D."/>
        </authorList>
    </citation>
    <scope>NUCLEOTIDE SEQUENCE [LARGE SCALE GENOMIC DNA]</scope>
</reference>